<gene>
    <name evidence="4" type="ORF">LR394_40225</name>
</gene>
<comment type="caution">
    <text evidence="4">The sequence shown here is derived from an EMBL/GenBank/DDBJ whole genome shotgun (WGS) entry which is preliminary data.</text>
</comment>
<evidence type="ECO:0000256" key="1">
    <source>
        <dbReference type="ARBA" id="ARBA00022679"/>
    </source>
</evidence>
<dbReference type="PANTHER" id="PTHR10584">
    <property type="entry name" value="SUGAR KINASE"/>
    <property type="match status" value="1"/>
</dbReference>
<dbReference type="Pfam" id="PF00294">
    <property type="entry name" value="PfkB"/>
    <property type="match status" value="1"/>
</dbReference>
<dbReference type="AlphaFoldDB" id="A0A9X1SZ74"/>
<dbReference type="EMBL" id="JAJOMB010000044">
    <property type="protein sequence ID" value="MCD5317140.1"/>
    <property type="molecule type" value="Genomic_DNA"/>
</dbReference>
<evidence type="ECO:0000313" key="4">
    <source>
        <dbReference type="EMBL" id="MCD5317140.1"/>
    </source>
</evidence>
<sequence>MNTDTIAECDKWPADDATLVVLRRSEAPGGHGANAAAWLARTSCRVRLVGGVGDDAAGERLRQDLAGRGVDTSLVRVITSKPTGKALVVNAPGGHFMMLEGGANAEAFDDLDARVMNTVLKGSCLLLMDVPGTACRRLLEQVARAPDAGRPHVVLAPGGRTAEVMRIALEIGAPLHAVCNRHEAEDLTALRMIGDRIRDGLLTLVVTHGDQGAVARSARGVQAFRAAAVPVADTTGAGDAFAAAYAAVIARGLSPESGCRAGMIAGAAAVQVTGAWPSRRIDGWTRARR</sequence>
<keyword evidence="5" id="KW-1185">Reference proteome</keyword>
<keyword evidence="2 4" id="KW-0418">Kinase</keyword>
<protein>
    <submittedName>
        <fullName evidence="4">PfkB family carbohydrate kinase</fullName>
    </submittedName>
</protein>
<proteinExistence type="predicted"/>
<evidence type="ECO:0000313" key="5">
    <source>
        <dbReference type="Proteomes" id="UP001138997"/>
    </source>
</evidence>
<evidence type="ECO:0000256" key="2">
    <source>
        <dbReference type="ARBA" id="ARBA00022777"/>
    </source>
</evidence>
<dbReference type="GO" id="GO:0016301">
    <property type="term" value="F:kinase activity"/>
    <property type="evidence" value="ECO:0007669"/>
    <property type="project" value="UniProtKB-KW"/>
</dbReference>
<dbReference type="InterPro" id="IPR011611">
    <property type="entry name" value="PfkB_dom"/>
</dbReference>
<accession>A0A9X1SZ74</accession>
<dbReference type="PANTHER" id="PTHR10584:SF166">
    <property type="entry name" value="RIBOKINASE"/>
    <property type="match status" value="1"/>
</dbReference>
<evidence type="ECO:0000259" key="3">
    <source>
        <dbReference type="Pfam" id="PF00294"/>
    </source>
</evidence>
<name>A0A9X1SZ74_9ACTN</name>
<dbReference type="PROSITE" id="PS00584">
    <property type="entry name" value="PFKB_KINASES_2"/>
    <property type="match status" value="1"/>
</dbReference>
<keyword evidence="1" id="KW-0808">Transferase</keyword>
<dbReference type="SUPFAM" id="SSF53613">
    <property type="entry name" value="Ribokinase-like"/>
    <property type="match status" value="1"/>
</dbReference>
<dbReference type="InterPro" id="IPR002173">
    <property type="entry name" value="Carboh/pur_kinase_PfkB_CS"/>
</dbReference>
<dbReference type="Proteomes" id="UP001138997">
    <property type="component" value="Unassembled WGS sequence"/>
</dbReference>
<organism evidence="4 5">
    <name type="scientific">Kineosporia babensis</name>
    <dbReference type="NCBI Taxonomy" id="499548"/>
    <lineage>
        <taxon>Bacteria</taxon>
        <taxon>Bacillati</taxon>
        <taxon>Actinomycetota</taxon>
        <taxon>Actinomycetes</taxon>
        <taxon>Kineosporiales</taxon>
        <taxon>Kineosporiaceae</taxon>
        <taxon>Kineosporia</taxon>
    </lineage>
</organism>
<feature type="domain" description="Carbohydrate kinase PfkB" evidence="3">
    <location>
        <begin position="4"/>
        <end position="275"/>
    </location>
</feature>
<dbReference type="InterPro" id="IPR029056">
    <property type="entry name" value="Ribokinase-like"/>
</dbReference>
<reference evidence="4" key="1">
    <citation type="submission" date="2021-11" db="EMBL/GenBank/DDBJ databases">
        <title>Streptomyces corallinus and Kineosporia corallina sp. nov., two new coral-derived marine actinobacteria.</title>
        <authorList>
            <person name="Buangrab K."/>
            <person name="Sutthacheep M."/>
            <person name="Yeemin T."/>
            <person name="Harunari E."/>
            <person name="Igarashi Y."/>
            <person name="Sripreechasak P."/>
            <person name="Kanchanasin P."/>
            <person name="Tanasupawat S."/>
            <person name="Phongsopitanun W."/>
        </authorList>
    </citation>
    <scope>NUCLEOTIDE SEQUENCE</scope>
    <source>
        <strain evidence="4">JCM 31032</strain>
    </source>
</reference>
<dbReference type="Gene3D" id="3.40.1190.20">
    <property type="match status" value="1"/>
</dbReference>